<dbReference type="EMBL" id="CP040078">
    <property type="protein sequence ID" value="QCP53459.1"/>
    <property type="molecule type" value="Genomic_DNA"/>
</dbReference>
<evidence type="ECO:0000259" key="15">
    <source>
        <dbReference type="PROSITE" id="PS50885"/>
    </source>
</evidence>
<evidence type="ECO:0000256" key="11">
    <source>
        <dbReference type="ARBA" id="ARBA00023012"/>
    </source>
</evidence>
<feature type="domain" description="HAMP" evidence="15">
    <location>
        <begin position="165"/>
        <end position="217"/>
    </location>
</feature>
<evidence type="ECO:0000256" key="9">
    <source>
        <dbReference type="ARBA" id="ARBA00022840"/>
    </source>
</evidence>
<evidence type="ECO:0000256" key="6">
    <source>
        <dbReference type="ARBA" id="ARBA00022692"/>
    </source>
</evidence>
<dbReference type="Gene3D" id="3.30.565.10">
    <property type="entry name" value="Histidine kinase-like ATPase, C-terminal domain"/>
    <property type="match status" value="1"/>
</dbReference>
<keyword evidence="4" id="KW-0597">Phosphoprotein</keyword>
<dbReference type="GO" id="GO:0005524">
    <property type="term" value="F:ATP binding"/>
    <property type="evidence" value="ECO:0007669"/>
    <property type="project" value="UniProtKB-KW"/>
</dbReference>
<evidence type="ECO:0000256" key="3">
    <source>
        <dbReference type="ARBA" id="ARBA00012438"/>
    </source>
</evidence>
<dbReference type="PANTHER" id="PTHR45436">
    <property type="entry name" value="SENSOR HISTIDINE KINASE YKOH"/>
    <property type="match status" value="1"/>
</dbReference>
<evidence type="ECO:0000256" key="2">
    <source>
        <dbReference type="ARBA" id="ARBA00004141"/>
    </source>
</evidence>
<keyword evidence="6 13" id="KW-0812">Transmembrane</keyword>
<dbReference type="Pfam" id="PF02518">
    <property type="entry name" value="HATPase_c"/>
    <property type="match status" value="1"/>
</dbReference>
<dbReference type="SMART" id="SM00388">
    <property type="entry name" value="HisKA"/>
    <property type="match status" value="1"/>
</dbReference>
<evidence type="ECO:0000256" key="4">
    <source>
        <dbReference type="ARBA" id="ARBA00022553"/>
    </source>
</evidence>
<keyword evidence="5" id="KW-0808">Transferase</keyword>
<dbReference type="Gene3D" id="1.10.287.130">
    <property type="match status" value="1"/>
</dbReference>
<organism evidence="16 17">
    <name type="scientific">Trinickia violacea</name>
    <dbReference type="NCBI Taxonomy" id="2571746"/>
    <lineage>
        <taxon>Bacteria</taxon>
        <taxon>Pseudomonadati</taxon>
        <taxon>Pseudomonadota</taxon>
        <taxon>Betaproteobacteria</taxon>
        <taxon>Burkholderiales</taxon>
        <taxon>Burkholderiaceae</taxon>
        <taxon>Trinickia</taxon>
    </lineage>
</organism>
<evidence type="ECO:0000259" key="14">
    <source>
        <dbReference type="PROSITE" id="PS50109"/>
    </source>
</evidence>
<comment type="subcellular location">
    <subcellularLocation>
        <location evidence="2">Membrane</location>
        <topology evidence="2">Multi-pass membrane protein</topology>
    </subcellularLocation>
</comment>
<proteinExistence type="predicted"/>
<reference evidence="16 17" key="1">
    <citation type="submission" date="2019-05" db="EMBL/GenBank/DDBJ databases">
        <title>Burkholderia sp. DHOD12, isolated from subtropical forest soil.</title>
        <authorList>
            <person name="Gao Z.-H."/>
            <person name="Qiu L.-H."/>
        </authorList>
    </citation>
    <scope>NUCLEOTIDE SEQUENCE [LARGE SCALE GENOMIC DNA]</scope>
    <source>
        <strain evidence="16 17">DHOD12</strain>
    </source>
</reference>
<gene>
    <name evidence="16" type="ORF">FAZ95_30930</name>
</gene>
<dbReference type="EC" id="2.7.13.3" evidence="3"/>
<evidence type="ECO:0000313" key="16">
    <source>
        <dbReference type="EMBL" id="QCP53459.1"/>
    </source>
</evidence>
<dbReference type="InterPro" id="IPR036890">
    <property type="entry name" value="HATPase_C_sf"/>
</dbReference>
<dbReference type="AlphaFoldDB" id="A0A4P8J459"/>
<dbReference type="GO" id="GO:0005886">
    <property type="term" value="C:plasma membrane"/>
    <property type="evidence" value="ECO:0007669"/>
    <property type="project" value="TreeGrafter"/>
</dbReference>
<evidence type="ECO:0000256" key="12">
    <source>
        <dbReference type="ARBA" id="ARBA00023136"/>
    </source>
</evidence>
<dbReference type="SMART" id="SM00387">
    <property type="entry name" value="HATPase_c"/>
    <property type="match status" value="1"/>
</dbReference>
<dbReference type="PRINTS" id="PR00344">
    <property type="entry name" value="BCTRLSENSOR"/>
</dbReference>
<keyword evidence="10 13" id="KW-1133">Transmembrane helix</keyword>
<dbReference type="KEGG" id="tvl:FAZ95_30930"/>
<evidence type="ECO:0000256" key="7">
    <source>
        <dbReference type="ARBA" id="ARBA00022741"/>
    </source>
</evidence>
<dbReference type="CDD" id="cd00082">
    <property type="entry name" value="HisKA"/>
    <property type="match status" value="1"/>
</dbReference>
<feature type="domain" description="Histidine kinase" evidence="14">
    <location>
        <begin position="225"/>
        <end position="437"/>
    </location>
</feature>
<keyword evidence="11" id="KW-0902">Two-component regulatory system</keyword>
<sequence length="450" mass="49129">MTHSLRNRLVLALCILVTVVGVVQGISSFRLSEEGMRALLDLRLEQVANRMRNGYIEALPAFPSRGSQPPRDIVVTIWKGDADAPYRSTDPALRLPRDAPSGFVTNLVGGEPWRIYTLRETSLVIQVAQRSSVRHELAEEQALNTLWPIAILVPLVCFAVVVVVDRSFDRLTRLGAEVQSIDAGNLQSLPTAGVPLELLPFIDSINRMIRRLARSIEVERKFISDAAHELRTPLTALQLQADNLQRDIAPGNQERFQELRKGIARSGGLISQLLRLARADASLEAGALERVDVSTVVVDAVAEVLPIAAARSIDIGAEEMTSAYVQAIKADVGVALRNLVSNAIRYTPDGGKIDLSLQVRDDLVWVEVTDTGPGIAEDLLPRVFDRFFRANFDIEGSGLGLSIVKAIANKYGGTTTLRNRNDGQTGIVASISFRQAHDYAPVRALDAAHS</sequence>
<evidence type="ECO:0000256" key="13">
    <source>
        <dbReference type="SAM" id="Phobius"/>
    </source>
</evidence>
<dbReference type="InterPro" id="IPR003594">
    <property type="entry name" value="HATPase_dom"/>
</dbReference>
<evidence type="ECO:0000256" key="1">
    <source>
        <dbReference type="ARBA" id="ARBA00000085"/>
    </source>
</evidence>
<evidence type="ECO:0000256" key="5">
    <source>
        <dbReference type="ARBA" id="ARBA00022679"/>
    </source>
</evidence>
<dbReference type="PANTHER" id="PTHR45436:SF14">
    <property type="entry name" value="SENSOR PROTEIN QSEC"/>
    <property type="match status" value="1"/>
</dbReference>
<dbReference type="InterPro" id="IPR050428">
    <property type="entry name" value="TCS_sensor_his_kinase"/>
</dbReference>
<dbReference type="CDD" id="cd00075">
    <property type="entry name" value="HATPase"/>
    <property type="match status" value="1"/>
</dbReference>
<keyword evidence="12 13" id="KW-0472">Membrane</keyword>
<accession>A0A4P8J459</accession>
<dbReference type="Pfam" id="PF00512">
    <property type="entry name" value="HisKA"/>
    <property type="match status" value="1"/>
</dbReference>
<protein>
    <recommendedName>
        <fullName evidence="3">histidine kinase</fullName>
        <ecNumber evidence="3">2.7.13.3</ecNumber>
    </recommendedName>
</protein>
<dbReference type="SUPFAM" id="SSF47384">
    <property type="entry name" value="Homodimeric domain of signal transducing histidine kinase"/>
    <property type="match status" value="1"/>
</dbReference>
<comment type="catalytic activity">
    <reaction evidence="1">
        <text>ATP + protein L-histidine = ADP + protein N-phospho-L-histidine.</text>
        <dbReference type="EC" id="2.7.13.3"/>
    </reaction>
</comment>
<keyword evidence="7" id="KW-0547">Nucleotide-binding</keyword>
<dbReference type="InterPro" id="IPR003661">
    <property type="entry name" value="HisK_dim/P_dom"/>
</dbReference>
<feature type="transmembrane region" description="Helical" evidence="13">
    <location>
        <begin position="146"/>
        <end position="164"/>
    </location>
</feature>
<name>A0A4P8J459_9BURK</name>
<keyword evidence="17" id="KW-1185">Reference proteome</keyword>
<dbReference type="InterPro" id="IPR004358">
    <property type="entry name" value="Sig_transdc_His_kin-like_C"/>
</dbReference>
<dbReference type="RefSeq" id="WP_137336229.1">
    <property type="nucleotide sequence ID" value="NZ_CP040078.1"/>
</dbReference>
<evidence type="ECO:0000256" key="10">
    <source>
        <dbReference type="ARBA" id="ARBA00022989"/>
    </source>
</evidence>
<dbReference type="Proteomes" id="UP000298656">
    <property type="component" value="Chromosome 2"/>
</dbReference>
<dbReference type="InterPro" id="IPR036097">
    <property type="entry name" value="HisK_dim/P_sf"/>
</dbReference>
<dbReference type="SUPFAM" id="SSF55874">
    <property type="entry name" value="ATPase domain of HSP90 chaperone/DNA topoisomerase II/histidine kinase"/>
    <property type="match status" value="1"/>
</dbReference>
<dbReference type="InterPro" id="IPR003660">
    <property type="entry name" value="HAMP_dom"/>
</dbReference>
<evidence type="ECO:0000256" key="8">
    <source>
        <dbReference type="ARBA" id="ARBA00022777"/>
    </source>
</evidence>
<dbReference type="InterPro" id="IPR005467">
    <property type="entry name" value="His_kinase_dom"/>
</dbReference>
<dbReference type="PROSITE" id="PS50109">
    <property type="entry name" value="HIS_KIN"/>
    <property type="match status" value="1"/>
</dbReference>
<keyword evidence="9" id="KW-0067">ATP-binding</keyword>
<keyword evidence="8 16" id="KW-0418">Kinase</keyword>
<dbReference type="OrthoDB" id="8554694at2"/>
<dbReference type="GO" id="GO:0000155">
    <property type="term" value="F:phosphorelay sensor kinase activity"/>
    <property type="evidence" value="ECO:0007669"/>
    <property type="project" value="InterPro"/>
</dbReference>
<evidence type="ECO:0000313" key="17">
    <source>
        <dbReference type="Proteomes" id="UP000298656"/>
    </source>
</evidence>
<dbReference type="PROSITE" id="PS50885">
    <property type="entry name" value="HAMP"/>
    <property type="match status" value="1"/>
</dbReference>